<sequence length="574" mass="64843">MNMDRDQPQFFAHPASQPLQNASRSVRSLHSSTPFSEPEGASPSPHPNQARVTNDVLQCIHGLKHLDDQQILDLLRVARGPDRFSISTIDSRASSYLSIPSRAPSIFSNPRDSVSTTDTRWSCYTAASRMSQAPSVTTAKKFGCTFCDKTLKTKAYWKSHEEEFHEQAQRWKCPDCDQWFNAGKRFREHHYKCHACEKCEQSKDVGPGHPRKPSMCVKKAMHPMHNKDAWGCGFCAKLLASWEERCDHIAQHFEDGAAKSDWKFTNVITALLQQSRISVAWNNYLATKHGDSSHWPHFSWDPKKTASFTKYNRLRFSLEDSWDSRAFDVDNLIQQVYELGAVESKEQKTESMEVDVVEAKIVPSNDMEMEMEIPVEHEYRGPPQMEPPQYQQPHWEAPSQETLKPNASQVTLPTTTYIDNTFSQPLSVDFGQSQLFDSSFFNDPGIQTFDHIGSFMDYSANEPPPVNQLDPTMGYSKAMSSPYTAPSTPAPPPPVPTPQSHRARLVSIASRRVPVPQPQQPPPPPPKDRVPSQMGASHASHMSTSQMGIRRQPDNPSRHAILPSTSWANEEQWG</sequence>
<protein>
    <recommendedName>
        <fullName evidence="3">C2H2-type domain-containing protein</fullName>
    </recommendedName>
</protein>
<evidence type="ECO:0000313" key="4">
    <source>
        <dbReference type="EMBL" id="KAF2812440.1"/>
    </source>
</evidence>
<evidence type="ECO:0000256" key="2">
    <source>
        <dbReference type="SAM" id="MobiDB-lite"/>
    </source>
</evidence>
<feature type="compositionally biased region" description="Low complexity" evidence="2">
    <location>
        <begin position="478"/>
        <end position="487"/>
    </location>
</feature>
<organism evidence="4">
    <name type="scientific">Mytilinidion resinicola</name>
    <dbReference type="NCBI Taxonomy" id="574789"/>
    <lineage>
        <taxon>Eukaryota</taxon>
        <taxon>Fungi</taxon>
        <taxon>Dikarya</taxon>
        <taxon>Ascomycota</taxon>
        <taxon>Pezizomycotina</taxon>
        <taxon>Dothideomycetes</taxon>
        <taxon>Pleosporomycetidae</taxon>
        <taxon>Mytilinidiales</taxon>
        <taxon>Mytilinidiaceae</taxon>
        <taxon>Mytilinidion</taxon>
    </lineage>
</organism>
<dbReference type="GO" id="GO:0008270">
    <property type="term" value="F:zinc ion binding"/>
    <property type="evidence" value="ECO:0007669"/>
    <property type="project" value="UniProtKB-KW"/>
</dbReference>
<dbReference type="OrthoDB" id="654211at2759"/>
<proteinExistence type="predicted"/>
<gene>
    <name evidence="4 6" type="ORF">BDZ99DRAFT_518280</name>
</gene>
<reference evidence="6" key="2">
    <citation type="submission" date="2020-04" db="EMBL/GenBank/DDBJ databases">
        <authorList>
            <consortium name="NCBI Genome Project"/>
        </authorList>
    </citation>
    <scope>NUCLEOTIDE SEQUENCE</scope>
    <source>
        <strain evidence="6">CBS 304.34</strain>
    </source>
</reference>
<accession>A0A6A6YUK6</accession>
<dbReference type="Gene3D" id="3.30.160.60">
    <property type="entry name" value="Classic Zinc Finger"/>
    <property type="match status" value="1"/>
</dbReference>
<dbReference type="Proteomes" id="UP000504636">
    <property type="component" value="Unplaced"/>
</dbReference>
<keyword evidence="1" id="KW-0863">Zinc-finger</keyword>
<dbReference type="PROSITE" id="PS00028">
    <property type="entry name" value="ZINC_FINGER_C2H2_1"/>
    <property type="match status" value="2"/>
</dbReference>
<feature type="compositionally biased region" description="Pro residues" evidence="2">
    <location>
        <begin position="515"/>
        <end position="525"/>
    </location>
</feature>
<dbReference type="EMBL" id="MU003697">
    <property type="protein sequence ID" value="KAF2812440.1"/>
    <property type="molecule type" value="Genomic_DNA"/>
</dbReference>
<evidence type="ECO:0000256" key="1">
    <source>
        <dbReference type="PROSITE-ProRule" id="PRU00042"/>
    </source>
</evidence>
<name>A0A6A6YUK6_9PEZI</name>
<feature type="region of interest" description="Disordered" evidence="2">
    <location>
        <begin position="1"/>
        <end position="50"/>
    </location>
</feature>
<reference evidence="4 6" key="1">
    <citation type="journal article" date="2020" name="Stud. Mycol.">
        <title>101 Dothideomycetes genomes: a test case for predicting lifestyles and emergence of pathogens.</title>
        <authorList>
            <person name="Haridas S."/>
            <person name="Albert R."/>
            <person name="Binder M."/>
            <person name="Bloem J."/>
            <person name="Labutti K."/>
            <person name="Salamov A."/>
            <person name="Andreopoulos B."/>
            <person name="Baker S."/>
            <person name="Barry K."/>
            <person name="Bills G."/>
            <person name="Bluhm B."/>
            <person name="Cannon C."/>
            <person name="Castanera R."/>
            <person name="Culley D."/>
            <person name="Daum C."/>
            <person name="Ezra D."/>
            <person name="Gonzalez J."/>
            <person name="Henrissat B."/>
            <person name="Kuo A."/>
            <person name="Liang C."/>
            <person name="Lipzen A."/>
            <person name="Lutzoni F."/>
            <person name="Magnuson J."/>
            <person name="Mondo S."/>
            <person name="Nolan M."/>
            <person name="Ohm R."/>
            <person name="Pangilinan J."/>
            <person name="Park H.-J."/>
            <person name="Ramirez L."/>
            <person name="Alfaro M."/>
            <person name="Sun H."/>
            <person name="Tritt A."/>
            <person name="Yoshinaga Y."/>
            <person name="Zwiers L.-H."/>
            <person name="Turgeon B."/>
            <person name="Goodwin S."/>
            <person name="Spatafora J."/>
            <person name="Crous P."/>
            <person name="Grigoriev I."/>
        </authorList>
    </citation>
    <scope>NUCLEOTIDE SEQUENCE</scope>
    <source>
        <strain evidence="4 6">CBS 304.34</strain>
    </source>
</reference>
<keyword evidence="1" id="KW-0479">Metal-binding</keyword>
<evidence type="ECO:0000313" key="6">
    <source>
        <dbReference type="RefSeq" id="XP_033579404.1"/>
    </source>
</evidence>
<dbReference type="PROSITE" id="PS50157">
    <property type="entry name" value="ZINC_FINGER_C2H2_2"/>
    <property type="match status" value="1"/>
</dbReference>
<dbReference type="InterPro" id="IPR013087">
    <property type="entry name" value="Znf_C2H2_type"/>
</dbReference>
<dbReference type="AlphaFoldDB" id="A0A6A6YUK6"/>
<feature type="compositionally biased region" description="Polar residues" evidence="2">
    <location>
        <begin position="17"/>
        <end position="35"/>
    </location>
</feature>
<evidence type="ECO:0000259" key="3">
    <source>
        <dbReference type="PROSITE" id="PS50157"/>
    </source>
</evidence>
<keyword evidence="1" id="KW-0862">Zinc</keyword>
<dbReference type="RefSeq" id="XP_033579404.1">
    <property type="nucleotide sequence ID" value="XM_033725275.1"/>
</dbReference>
<feature type="compositionally biased region" description="Pro residues" evidence="2">
    <location>
        <begin position="488"/>
        <end position="497"/>
    </location>
</feature>
<evidence type="ECO:0000313" key="5">
    <source>
        <dbReference type="Proteomes" id="UP000504636"/>
    </source>
</evidence>
<dbReference type="InterPro" id="IPR036236">
    <property type="entry name" value="Znf_C2H2_sf"/>
</dbReference>
<keyword evidence="5" id="KW-1185">Reference proteome</keyword>
<dbReference type="SMART" id="SM00355">
    <property type="entry name" value="ZnF_C2H2"/>
    <property type="match status" value="3"/>
</dbReference>
<dbReference type="SUPFAM" id="SSF57667">
    <property type="entry name" value="beta-beta-alpha zinc fingers"/>
    <property type="match status" value="1"/>
</dbReference>
<feature type="compositionally biased region" description="Polar residues" evidence="2">
    <location>
        <begin position="563"/>
        <end position="574"/>
    </location>
</feature>
<feature type="region of interest" description="Disordered" evidence="2">
    <location>
        <begin position="460"/>
        <end position="574"/>
    </location>
</feature>
<reference evidence="6" key="3">
    <citation type="submission" date="2025-04" db="UniProtKB">
        <authorList>
            <consortium name="RefSeq"/>
        </authorList>
    </citation>
    <scope>IDENTIFICATION</scope>
    <source>
        <strain evidence="6">CBS 304.34</strain>
    </source>
</reference>
<dbReference type="GeneID" id="54466168"/>
<feature type="domain" description="C2H2-type" evidence="3">
    <location>
        <begin position="171"/>
        <end position="199"/>
    </location>
</feature>